<sequence>MLRKRQQAQEIEAHAERLGGPAPPPSPAPAAGGAGPSSAAASSPAAKQVAPPPAGAGGASTSAAAGPSAPGASPAGDAPAAAAEGGQSEGKAGTVELGGDRRCTISDYKGSKLVDLREWYRKDGELKPGMKGISLQVGDWNTICSAVADIDRALQQQDMSYNLYLSGKRKVSLSQFKGKTYVAVREFFLKDNQEMPGKKGLNMTPEQWDILKKGIPNISAAV</sequence>
<dbReference type="EMBL" id="MU069662">
    <property type="protein sequence ID" value="KAF5836365.1"/>
    <property type="molecule type" value="Genomic_DNA"/>
</dbReference>
<keyword evidence="3" id="KW-0805">Transcription regulation</keyword>
<dbReference type="Proteomes" id="UP000815325">
    <property type="component" value="Unassembled WGS sequence"/>
</dbReference>
<feature type="compositionally biased region" description="Low complexity" evidence="7">
    <location>
        <begin position="59"/>
        <end position="93"/>
    </location>
</feature>
<dbReference type="InterPro" id="IPR009044">
    <property type="entry name" value="ssDNA-bd_transcriptional_reg"/>
</dbReference>
<dbReference type="InterPro" id="IPR003173">
    <property type="entry name" value="PC4_C"/>
</dbReference>
<evidence type="ECO:0000256" key="5">
    <source>
        <dbReference type="ARBA" id="ARBA00023163"/>
    </source>
</evidence>
<evidence type="ECO:0000313" key="10">
    <source>
        <dbReference type="Proteomes" id="UP000815325"/>
    </source>
</evidence>
<accession>A0ABQ7GP36</accession>
<keyword evidence="6" id="KW-0539">Nucleus</keyword>
<evidence type="ECO:0000256" key="7">
    <source>
        <dbReference type="SAM" id="MobiDB-lite"/>
    </source>
</evidence>
<feature type="domain" description="Transcriptional coactivator p15 (PC4) C-terminal" evidence="8">
    <location>
        <begin position="96"/>
        <end position="145"/>
    </location>
</feature>
<keyword evidence="5" id="KW-0804">Transcription</keyword>
<keyword evidence="10" id="KW-1185">Reference proteome</keyword>
<dbReference type="Pfam" id="PF02229">
    <property type="entry name" value="PC4"/>
    <property type="match status" value="2"/>
</dbReference>
<comment type="caution">
    <text evidence="9">The sequence shown here is derived from an EMBL/GenBank/DDBJ whole genome shotgun (WGS) entry which is preliminary data.</text>
</comment>
<name>A0ABQ7GP36_DUNSA</name>
<evidence type="ECO:0000256" key="1">
    <source>
        <dbReference type="ARBA" id="ARBA00004123"/>
    </source>
</evidence>
<proteinExistence type="inferred from homology"/>
<comment type="subcellular location">
    <subcellularLocation>
        <location evidence="1">Nucleus</location>
    </subcellularLocation>
</comment>
<feature type="compositionally biased region" description="Low complexity" evidence="7">
    <location>
        <begin position="36"/>
        <end position="49"/>
    </location>
</feature>
<dbReference type="InterPro" id="IPR045125">
    <property type="entry name" value="Sub1/Tcp4-like"/>
</dbReference>
<evidence type="ECO:0000259" key="8">
    <source>
        <dbReference type="Pfam" id="PF02229"/>
    </source>
</evidence>
<dbReference type="SUPFAM" id="SSF54447">
    <property type="entry name" value="ssDNA-binding transcriptional regulator domain"/>
    <property type="match status" value="2"/>
</dbReference>
<evidence type="ECO:0000256" key="4">
    <source>
        <dbReference type="ARBA" id="ARBA00023125"/>
    </source>
</evidence>
<reference evidence="9" key="1">
    <citation type="submission" date="2017-08" db="EMBL/GenBank/DDBJ databases">
        <authorList>
            <person name="Polle J.E."/>
            <person name="Barry K."/>
            <person name="Cushman J."/>
            <person name="Schmutz J."/>
            <person name="Tran D."/>
            <person name="Hathwaick L.T."/>
            <person name="Yim W.C."/>
            <person name="Jenkins J."/>
            <person name="Mckie-Krisberg Z.M."/>
            <person name="Prochnik S."/>
            <person name="Lindquist E."/>
            <person name="Dockter R.B."/>
            <person name="Adam C."/>
            <person name="Molina H."/>
            <person name="Bunkerborg J."/>
            <person name="Jin E."/>
            <person name="Buchheim M."/>
            <person name="Magnuson J."/>
        </authorList>
    </citation>
    <scope>NUCLEOTIDE SEQUENCE</scope>
    <source>
        <strain evidence="9">CCAP 19/18</strain>
    </source>
</reference>
<gene>
    <name evidence="9" type="ORF">DUNSADRAFT_6001</name>
</gene>
<dbReference type="PANTHER" id="PTHR13215">
    <property type="entry name" value="RNA POLYMERASE II TRANSCRIPTIONAL COACTIVATOR"/>
    <property type="match status" value="1"/>
</dbReference>
<protein>
    <submittedName>
        <fullName evidence="9">Transcriptional Coactivator p15-domain-containing protein</fullName>
    </submittedName>
</protein>
<evidence type="ECO:0000256" key="2">
    <source>
        <dbReference type="ARBA" id="ARBA00009001"/>
    </source>
</evidence>
<keyword evidence="4" id="KW-0238">DNA-binding</keyword>
<comment type="similarity">
    <text evidence="2">Belongs to the transcriptional coactivator PC4 family.</text>
</comment>
<evidence type="ECO:0000256" key="6">
    <source>
        <dbReference type="ARBA" id="ARBA00023242"/>
    </source>
</evidence>
<feature type="region of interest" description="Disordered" evidence="7">
    <location>
        <begin position="1"/>
        <end position="97"/>
    </location>
</feature>
<evidence type="ECO:0000256" key="3">
    <source>
        <dbReference type="ARBA" id="ARBA00023015"/>
    </source>
</evidence>
<dbReference type="Gene3D" id="2.30.31.10">
    <property type="entry name" value="Transcriptional Coactivator Pc4, Chain A"/>
    <property type="match status" value="2"/>
</dbReference>
<feature type="domain" description="Transcriptional coactivator p15 (PC4) C-terminal" evidence="8">
    <location>
        <begin position="165"/>
        <end position="213"/>
    </location>
</feature>
<organism evidence="9 10">
    <name type="scientific">Dunaliella salina</name>
    <name type="common">Green alga</name>
    <name type="synonym">Protococcus salinus</name>
    <dbReference type="NCBI Taxonomy" id="3046"/>
    <lineage>
        <taxon>Eukaryota</taxon>
        <taxon>Viridiplantae</taxon>
        <taxon>Chlorophyta</taxon>
        <taxon>core chlorophytes</taxon>
        <taxon>Chlorophyceae</taxon>
        <taxon>CS clade</taxon>
        <taxon>Chlamydomonadales</taxon>
        <taxon>Dunaliellaceae</taxon>
        <taxon>Dunaliella</taxon>
    </lineage>
</organism>
<evidence type="ECO:0000313" key="9">
    <source>
        <dbReference type="EMBL" id="KAF5836365.1"/>
    </source>
</evidence>